<dbReference type="GO" id="GO:0018578">
    <property type="term" value="F:protocatechuate 3,4-dioxygenase activity"/>
    <property type="evidence" value="ECO:0007669"/>
    <property type="project" value="UniProtKB-EC"/>
</dbReference>
<organism evidence="1 2">
    <name type="scientific">Rudanella paleaurantiibacter</name>
    <dbReference type="NCBI Taxonomy" id="2614655"/>
    <lineage>
        <taxon>Bacteria</taxon>
        <taxon>Pseudomonadati</taxon>
        <taxon>Bacteroidota</taxon>
        <taxon>Cytophagia</taxon>
        <taxon>Cytophagales</taxon>
        <taxon>Cytophagaceae</taxon>
        <taxon>Rudanella</taxon>
    </lineage>
</organism>
<name>A0A7J5TUE9_9BACT</name>
<reference evidence="1 2" key="1">
    <citation type="submission" date="2019-10" db="EMBL/GenBank/DDBJ databases">
        <title>Rudanella paleaurantiibacter sp. nov., isolated from sludge.</title>
        <authorList>
            <person name="Xu S.Q."/>
        </authorList>
    </citation>
    <scope>NUCLEOTIDE SEQUENCE [LARGE SCALE GENOMIC DNA]</scope>
    <source>
        <strain evidence="1 2">HX-22-17</strain>
    </source>
</reference>
<accession>A0A7J5TUE9</accession>
<gene>
    <name evidence="1" type="primary">pcaG</name>
    <name evidence="1" type="ORF">F5984_21410</name>
</gene>
<dbReference type="NCBIfam" id="TIGR02423">
    <property type="entry name" value="protocat_alph"/>
    <property type="match status" value="1"/>
</dbReference>
<dbReference type="AlphaFoldDB" id="A0A7J5TUE9"/>
<dbReference type="PANTHER" id="PTHR33711">
    <property type="entry name" value="DIOXYGENASE, PUTATIVE (AFU_ORTHOLOGUE AFUA_2G02910)-RELATED"/>
    <property type="match status" value="1"/>
</dbReference>
<keyword evidence="1" id="KW-0223">Dioxygenase</keyword>
<proteinExistence type="predicted"/>
<protein>
    <submittedName>
        <fullName evidence="1">Protocatechuate 3,4-dioxygenase subunit alpha</fullName>
        <ecNumber evidence="1">1.13.11.3</ecNumber>
    </submittedName>
</protein>
<keyword evidence="1" id="KW-0560">Oxidoreductase</keyword>
<dbReference type="InterPro" id="IPR015889">
    <property type="entry name" value="Intradiol_dOase_core"/>
</dbReference>
<dbReference type="GO" id="GO:0005506">
    <property type="term" value="F:iron ion binding"/>
    <property type="evidence" value="ECO:0007669"/>
    <property type="project" value="InterPro"/>
</dbReference>
<evidence type="ECO:0000313" key="2">
    <source>
        <dbReference type="Proteomes" id="UP000488299"/>
    </source>
</evidence>
<comment type="caution">
    <text evidence="1">The sequence shown here is derived from an EMBL/GenBank/DDBJ whole genome shotgun (WGS) entry which is preliminary data.</text>
</comment>
<dbReference type="EMBL" id="WELI01000010">
    <property type="protein sequence ID" value="KAB7727626.1"/>
    <property type="molecule type" value="Genomic_DNA"/>
</dbReference>
<dbReference type="PANTHER" id="PTHR33711:SF9">
    <property type="entry name" value="PROTOCATECHUATE 3,4-DIOXYGENASE ALPHA CHAIN"/>
    <property type="match status" value="1"/>
</dbReference>
<dbReference type="Gene3D" id="2.60.130.10">
    <property type="entry name" value="Aromatic compound dioxygenase"/>
    <property type="match status" value="1"/>
</dbReference>
<keyword evidence="2" id="KW-1185">Reference proteome</keyword>
<dbReference type="SUPFAM" id="SSF49482">
    <property type="entry name" value="Aromatic compound dioxygenase"/>
    <property type="match status" value="1"/>
</dbReference>
<dbReference type="InterPro" id="IPR012786">
    <property type="entry name" value="Protocat_dOase_a"/>
</dbReference>
<sequence length="172" mass="19207">MLQTPSQTVGPYFAYGLTPEQYLYDFKSLVGNQLVDPLNTPDAITITGRVFDGQGQPIADAMIELWDPANKRFGRFGTGTDPQNRFVFQATKPGSVDGQAPHFWVIVFMRGQLIHSYTRLYFADEADLNAADPLLNTVPTERRATLLAQKAPGGYTFDIFMQGDNETVFFEV</sequence>
<dbReference type="Proteomes" id="UP000488299">
    <property type="component" value="Unassembled WGS sequence"/>
</dbReference>
<dbReference type="RefSeq" id="WP_152126258.1">
    <property type="nucleotide sequence ID" value="NZ_WELI01000010.1"/>
</dbReference>
<dbReference type="EC" id="1.13.11.3" evidence="1"/>
<evidence type="ECO:0000313" key="1">
    <source>
        <dbReference type="EMBL" id="KAB7727626.1"/>
    </source>
</evidence>
<dbReference type="InterPro" id="IPR050770">
    <property type="entry name" value="Intradiol_RC_Dioxygenase"/>
</dbReference>